<gene>
    <name evidence="1" type="ORF">Vau01_041710</name>
</gene>
<evidence type="ECO:0000313" key="2">
    <source>
        <dbReference type="Proteomes" id="UP000612585"/>
    </source>
</evidence>
<organism evidence="1 2">
    <name type="scientific">Virgisporangium aurantiacum</name>
    <dbReference type="NCBI Taxonomy" id="175570"/>
    <lineage>
        <taxon>Bacteria</taxon>
        <taxon>Bacillati</taxon>
        <taxon>Actinomycetota</taxon>
        <taxon>Actinomycetes</taxon>
        <taxon>Micromonosporales</taxon>
        <taxon>Micromonosporaceae</taxon>
        <taxon>Virgisporangium</taxon>
    </lineage>
</organism>
<proteinExistence type="predicted"/>
<dbReference type="Pfam" id="PF19462">
    <property type="entry name" value="DUF5999"/>
    <property type="match status" value="1"/>
</dbReference>
<dbReference type="AlphaFoldDB" id="A0A8J3Z7C1"/>
<reference evidence="1" key="1">
    <citation type="submission" date="2021-01" db="EMBL/GenBank/DDBJ databases">
        <title>Whole genome shotgun sequence of Virgisporangium aurantiacum NBRC 16421.</title>
        <authorList>
            <person name="Komaki H."/>
            <person name="Tamura T."/>
        </authorList>
    </citation>
    <scope>NUCLEOTIDE SEQUENCE</scope>
    <source>
        <strain evidence="1">NBRC 16421</strain>
    </source>
</reference>
<dbReference type="EMBL" id="BOPG01000025">
    <property type="protein sequence ID" value="GIJ56655.1"/>
    <property type="molecule type" value="Genomic_DNA"/>
</dbReference>
<dbReference type="Proteomes" id="UP000612585">
    <property type="component" value="Unassembled WGS sequence"/>
</dbReference>
<accession>A0A8J3Z7C1</accession>
<protein>
    <submittedName>
        <fullName evidence="1">Uncharacterized protein</fullName>
    </submittedName>
</protein>
<dbReference type="InterPro" id="IPR046041">
    <property type="entry name" value="DUF5999"/>
</dbReference>
<evidence type="ECO:0000313" key="1">
    <source>
        <dbReference type="EMBL" id="GIJ56655.1"/>
    </source>
</evidence>
<name>A0A8J3Z7C1_9ACTN</name>
<sequence>MCSHRPECPPAEAPDHDAARVLASFPEQGWSLLCNGVIVFDDTGELLPDGRSVAPCRGPAPHVTRPTLAAA</sequence>
<comment type="caution">
    <text evidence="1">The sequence shown here is derived from an EMBL/GenBank/DDBJ whole genome shotgun (WGS) entry which is preliminary data.</text>
</comment>
<keyword evidence="2" id="KW-1185">Reference proteome</keyword>
<dbReference type="RefSeq" id="WP_203995391.1">
    <property type="nucleotide sequence ID" value="NZ_BOPG01000025.1"/>
</dbReference>